<dbReference type="InterPro" id="IPR044174">
    <property type="entry name" value="BC10-like"/>
</dbReference>
<keyword evidence="7" id="KW-1133">Transmembrane helix</keyword>
<evidence type="ECO:0000256" key="5">
    <source>
        <dbReference type="ARBA" id="ARBA00023180"/>
    </source>
</evidence>
<evidence type="ECO:0000256" key="1">
    <source>
        <dbReference type="ARBA" id="ARBA00004606"/>
    </source>
</evidence>
<comment type="caution">
    <text evidence="8">The sequence shown here is derived from an EMBL/GenBank/DDBJ whole genome shotgun (WGS) entry which is preliminary data.</text>
</comment>
<dbReference type="AlphaFoldDB" id="A0AAD9IJI9"/>
<feature type="region of interest" description="Disordered" evidence="6">
    <location>
        <begin position="140"/>
        <end position="189"/>
    </location>
</feature>
<keyword evidence="2" id="KW-0328">Glycosyltransferase</keyword>
<feature type="transmembrane region" description="Helical" evidence="7">
    <location>
        <begin position="27"/>
        <end position="48"/>
    </location>
</feature>
<dbReference type="GO" id="GO:0016020">
    <property type="term" value="C:membrane"/>
    <property type="evidence" value="ECO:0007669"/>
    <property type="project" value="UniProtKB-SubCell"/>
</dbReference>
<dbReference type="GO" id="GO:0016757">
    <property type="term" value="F:glycosyltransferase activity"/>
    <property type="evidence" value="ECO:0007669"/>
    <property type="project" value="UniProtKB-KW"/>
</dbReference>
<evidence type="ECO:0000313" key="9">
    <source>
        <dbReference type="Proteomes" id="UP001255856"/>
    </source>
</evidence>
<keyword evidence="4 7" id="KW-0472">Membrane</keyword>
<organism evidence="8 9">
    <name type="scientific">Prototheca wickerhamii</name>
    <dbReference type="NCBI Taxonomy" id="3111"/>
    <lineage>
        <taxon>Eukaryota</taxon>
        <taxon>Viridiplantae</taxon>
        <taxon>Chlorophyta</taxon>
        <taxon>core chlorophytes</taxon>
        <taxon>Trebouxiophyceae</taxon>
        <taxon>Chlorellales</taxon>
        <taxon>Chlorellaceae</taxon>
        <taxon>Prototheca</taxon>
    </lineage>
</organism>
<keyword evidence="5" id="KW-0325">Glycoprotein</keyword>
<evidence type="ECO:0000313" key="8">
    <source>
        <dbReference type="EMBL" id="KAK2079714.1"/>
    </source>
</evidence>
<sequence>MFNRRWNHVGPTQDASRLSAWHCGRGWRLGAVLAVVLVCTINLGGMMGRTGSISWIKSQAVSISQPGSGGEVSLLKQGPARVSAPDSNNATALAAHNQTLPAAGNDTAVHTPAAKAANASSESGAANDHMQTALNDWEADDEAAAQEEERKKKEEEEKKKKEEEEAAKKRKWDEEQKKKEEAERKARDSRGRSWGVVVVGCGAFRAVHTVAHRATPPYMPAERHKYEPAELPKPKEDASVSSSCAQALQLPQVALLFLTKGDLYHPTMWKLWFESAIGKLPRHALSAATCGADGKNLSASVLEKCGALPRGRDDLETLIDAQHLFTVYVHAPPNMDSSEMSALFRGRLVERRIVPGWGTHKLVEAARNLLLDAWRDPLNARFLMASESDIPIYDPLTFYAQMMSEEGSRVNGCAHARTDRRRWSWRMRSAHLRAYHWRKSSQWFMLTREHARVVLEDEEIYRKFEQWCWQDYDPDYHRHRDCYSDEHYMPTLFAVKGIQTESNCGAIGVAATLWRGGPHPRSFSSNEIKPSFIQEELRTPDVGCDAESAWQEAQAWFADVNATIASREEFCKEPLPSYGSHLTPLCKVTARKFTKDVADDVLRLFADCTNGLHLLAPSVCEAVAAEEEAIAAEQEREA</sequence>
<dbReference type="InterPro" id="IPR003406">
    <property type="entry name" value="Glyco_trans_14"/>
</dbReference>
<dbReference type="PANTHER" id="PTHR31042">
    <property type="entry name" value="CORE-2/I-BRANCHING BETA-1,6-N-ACETYLGLUCOSAMINYLTRANSFERASE FAMILY PROTEIN-RELATED"/>
    <property type="match status" value="1"/>
</dbReference>
<feature type="compositionally biased region" description="Basic and acidic residues" evidence="6">
    <location>
        <begin position="147"/>
        <end position="189"/>
    </location>
</feature>
<proteinExistence type="predicted"/>
<keyword evidence="3" id="KW-0808">Transferase</keyword>
<comment type="subcellular location">
    <subcellularLocation>
        <location evidence="1">Membrane</location>
        <topology evidence="1">Single-pass type II membrane protein</topology>
    </subcellularLocation>
</comment>
<reference evidence="8" key="1">
    <citation type="submission" date="2021-01" db="EMBL/GenBank/DDBJ databases">
        <authorList>
            <person name="Eckstrom K.M.E."/>
        </authorList>
    </citation>
    <scope>NUCLEOTIDE SEQUENCE</scope>
    <source>
        <strain evidence="8">UVCC 0001</strain>
    </source>
</reference>
<keyword evidence="7" id="KW-0812">Transmembrane</keyword>
<dbReference type="Pfam" id="PF02485">
    <property type="entry name" value="Branch"/>
    <property type="match status" value="1"/>
</dbReference>
<evidence type="ECO:0000256" key="7">
    <source>
        <dbReference type="SAM" id="Phobius"/>
    </source>
</evidence>
<gene>
    <name evidence="8" type="ORF">QBZ16_002109</name>
</gene>
<dbReference type="EMBL" id="JASFZW010000002">
    <property type="protein sequence ID" value="KAK2079714.1"/>
    <property type="molecule type" value="Genomic_DNA"/>
</dbReference>
<evidence type="ECO:0000256" key="4">
    <source>
        <dbReference type="ARBA" id="ARBA00023136"/>
    </source>
</evidence>
<protein>
    <submittedName>
        <fullName evidence="8">Uncharacterized protein</fullName>
    </submittedName>
</protein>
<name>A0AAD9IJI9_PROWI</name>
<evidence type="ECO:0000256" key="2">
    <source>
        <dbReference type="ARBA" id="ARBA00022676"/>
    </source>
</evidence>
<evidence type="ECO:0000256" key="3">
    <source>
        <dbReference type="ARBA" id="ARBA00022679"/>
    </source>
</evidence>
<evidence type="ECO:0000256" key="6">
    <source>
        <dbReference type="SAM" id="MobiDB-lite"/>
    </source>
</evidence>
<dbReference type="PANTHER" id="PTHR31042:SF145">
    <property type="entry name" value="CORE-2_I-BRANCHING BETA-1,6-N-ACETYLGLUCOSAMINYLTRANSFERASE FAMILY PROTEIN"/>
    <property type="match status" value="1"/>
</dbReference>
<dbReference type="Proteomes" id="UP001255856">
    <property type="component" value="Unassembled WGS sequence"/>
</dbReference>
<accession>A0AAD9IJI9</accession>
<keyword evidence="9" id="KW-1185">Reference proteome</keyword>